<gene>
    <name evidence="1" type="ORF">EZ428_02585</name>
</gene>
<proteinExistence type="predicted"/>
<accession>A0A4R0N1W6</accession>
<reference evidence="1 2" key="1">
    <citation type="submission" date="2019-02" db="EMBL/GenBank/DDBJ databases">
        <title>Pedobacter sp. RP-1-13 sp. nov., isolated from Arctic soil.</title>
        <authorList>
            <person name="Dahal R.H."/>
        </authorList>
    </citation>
    <scope>NUCLEOTIDE SEQUENCE [LARGE SCALE GENOMIC DNA]</scope>
    <source>
        <strain evidence="1 2">RP-1-13</strain>
    </source>
</reference>
<keyword evidence="2" id="KW-1185">Reference proteome</keyword>
<dbReference type="RefSeq" id="WP_131551541.1">
    <property type="nucleotide sequence ID" value="NZ_SJSK01000001.1"/>
</dbReference>
<name>A0A4R0N1W6_9SPHI</name>
<evidence type="ECO:0000313" key="2">
    <source>
        <dbReference type="Proteomes" id="UP000292884"/>
    </source>
</evidence>
<organism evidence="1 2">
    <name type="scientific">Pedobacter frigiditerrae</name>
    <dbReference type="NCBI Taxonomy" id="2530452"/>
    <lineage>
        <taxon>Bacteria</taxon>
        <taxon>Pseudomonadati</taxon>
        <taxon>Bacteroidota</taxon>
        <taxon>Sphingobacteriia</taxon>
        <taxon>Sphingobacteriales</taxon>
        <taxon>Sphingobacteriaceae</taxon>
        <taxon>Pedobacter</taxon>
    </lineage>
</organism>
<dbReference type="OrthoDB" id="450143at2"/>
<dbReference type="EMBL" id="SJSK01000001">
    <property type="protein sequence ID" value="TCC93675.1"/>
    <property type="molecule type" value="Genomic_DNA"/>
</dbReference>
<dbReference type="Proteomes" id="UP000292884">
    <property type="component" value="Unassembled WGS sequence"/>
</dbReference>
<sequence>MKEEKWLLRKTSGSKSKYKVKGDYADDKVSDLNLLDELPIRESIKTSRSFLDTSLVKKWLNNYIDQDFDFIYAEFIKRIQPKYLEEYRECIFWYTEPKSNVSFDEDGNVYGKFMGKVVKLPNSTTSKFYVDPATNLLKRIPEHQFKREKITYKDY</sequence>
<evidence type="ECO:0000313" key="1">
    <source>
        <dbReference type="EMBL" id="TCC93675.1"/>
    </source>
</evidence>
<comment type="caution">
    <text evidence="1">The sequence shown here is derived from an EMBL/GenBank/DDBJ whole genome shotgun (WGS) entry which is preliminary data.</text>
</comment>
<dbReference type="AlphaFoldDB" id="A0A4R0N1W6"/>
<protein>
    <submittedName>
        <fullName evidence="1">Uncharacterized protein</fullName>
    </submittedName>
</protein>